<protein>
    <recommendedName>
        <fullName evidence="1">Aspartate/glutamate/uridylate kinase domain-containing protein</fullName>
    </recommendedName>
</protein>
<proteinExistence type="predicted"/>
<sequence>MMLLAKKSQQYYRHMPQHLWPSTGCLKVECNVLKVSGHLIKMPGELRKLLSIAEEVHKKCKPVIVVPGGSIFADAVLETQRQAGFSNDVAHWMAIKSMEVYGVFIALHSNVGIEVENLEDIEKIIEKGFLPIVLPYKILKQFDELPHSWDVTSDSIAVLIAGKLGCKRVFLAKLVNGISDKHNLIVKEINSETLDSMHQSVVDKYMAKAIEKYGVEVIIFNALKPERLKELVCKGFMETTEYTVIKPMTTKYCNES</sequence>
<dbReference type="InterPro" id="IPR011375">
    <property type="entry name" value="MfnE"/>
</dbReference>
<dbReference type="Gene3D" id="3.40.1160.10">
    <property type="entry name" value="Acetylglutamate kinase-like"/>
    <property type="match status" value="1"/>
</dbReference>
<reference evidence="2" key="1">
    <citation type="journal article" date="2020" name="mSystems">
        <title>Genome- and Community-Level Interaction Insights into Carbon Utilization and Element Cycling Functions of Hydrothermarchaeota in Hydrothermal Sediment.</title>
        <authorList>
            <person name="Zhou Z."/>
            <person name="Liu Y."/>
            <person name="Xu W."/>
            <person name="Pan J."/>
            <person name="Luo Z.H."/>
            <person name="Li M."/>
        </authorList>
    </citation>
    <scope>NUCLEOTIDE SEQUENCE [LARGE SCALE GENOMIC DNA]</scope>
    <source>
        <strain evidence="2">SpSt-125</strain>
    </source>
</reference>
<organism evidence="2">
    <name type="scientific">Ignisphaera aggregans</name>
    <dbReference type="NCBI Taxonomy" id="334771"/>
    <lineage>
        <taxon>Archaea</taxon>
        <taxon>Thermoproteota</taxon>
        <taxon>Thermoprotei</taxon>
        <taxon>Desulfurococcales</taxon>
        <taxon>Desulfurococcaceae</taxon>
        <taxon>Ignisphaera</taxon>
    </lineage>
</organism>
<dbReference type="AlphaFoldDB" id="A0A7J2U3X5"/>
<evidence type="ECO:0000259" key="1">
    <source>
        <dbReference type="Pfam" id="PF00696"/>
    </source>
</evidence>
<gene>
    <name evidence="2" type="ORF">ENO26_08120</name>
</gene>
<accession>A0A7J2U3X5</accession>
<dbReference type="InterPro" id="IPR036393">
    <property type="entry name" value="AceGlu_kinase-like_sf"/>
</dbReference>
<dbReference type="InterPro" id="IPR001048">
    <property type="entry name" value="Asp/Glu/Uridylate_kinase"/>
</dbReference>
<comment type="caution">
    <text evidence="2">The sequence shown here is derived from an EMBL/GenBank/DDBJ whole genome shotgun (WGS) entry which is preliminary data.</text>
</comment>
<dbReference type="Pfam" id="PF00696">
    <property type="entry name" value="AA_kinase"/>
    <property type="match status" value="1"/>
</dbReference>
<dbReference type="SUPFAM" id="SSF53633">
    <property type="entry name" value="Carbamate kinase-like"/>
    <property type="match status" value="1"/>
</dbReference>
<name>A0A7J2U3X5_9CREN</name>
<feature type="domain" description="Aspartate/glutamate/uridylate kinase" evidence="1">
    <location>
        <begin position="31"/>
        <end position="224"/>
    </location>
</feature>
<dbReference type="PIRSF" id="PIRSF004857">
    <property type="entry name" value="Kin_aa_kin"/>
    <property type="match status" value="1"/>
</dbReference>
<dbReference type="EMBL" id="DSEU01000055">
    <property type="protein sequence ID" value="HEM67508.1"/>
    <property type="molecule type" value="Genomic_DNA"/>
</dbReference>
<evidence type="ECO:0000313" key="2">
    <source>
        <dbReference type="EMBL" id="HEM67508.1"/>
    </source>
</evidence>